<comment type="caution">
    <text evidence="1">The sequence shown here is derived from an EMBL/GenBank/DDBJ whole genome shotgun (WGS) entry which is preliminary data.</text>
</comment>
<dbReference type="Proteomes" id="UP000807159">
    <property type="component" value="Chromosome 1"/>
</dbReference>
<name>A0A8T2ZLV3_POPDE</name>
<accession>A0A8T2ZLV3</accession>
<protein>
    <submittedName>
        <fullName evidence="1">Uncharacterized protein</fullName>
    </submittedName>
</protein>
<dbReference type="AlphaFoldDB" id="A0A8T2ZLV3"/>
<dbReference type="EMBL" id="JACEGQ020000001">
    <property type="protein sequence ID" value="KAH8518356.1"/>
    <property type="molecule type" value="Genomic_DNA"/>
</dbReference>
<evidence type="ECO:0000313" key="2">
    <source>
        <dbReference type="Proteomes" id="UP000807159"/>
    </source>
</evidence>
<keyword evidence="2" id="KW-1185">Reference proteome</keyword>
<sequence>MVSCRKSENEVEKRDERKEEKYCRGGDYKGLRALRPLWSPSNWSDDKNMTPWQRLDKCGRFWRTLSRNIPSSRRFAKDEDLWGGEEAALGSLEAKLKGALHDDKSLCKHSLLSCGVDILLSIWHLTYVSKNPPKLLAVFVMRKTHLCTLLNNKELTAQ</sequence>
<gene>
    <name evidence="1" type="ORF">H0E87_000270</name>
</gene>
<evidence type="ECO:0000313" key="1">
    <source>
        <dbReference type="EMBL" id="KAH8518356.1"/>
    </source>
</evidence>
<organism evidence="1 2">
    <name type="scientific">Populus deltoides</name>
    <name type="common">Eastern poplar</name>
    <name type="synonym">Eastern cottonwood</name>
    <dbReference type="NCBI Taxonomy" id="3696"/>
    <lineage>
        <taxon>Eukaryota</taxon>
        <taxon>Viridiplantae</taxon>
        <taxon>Streptophyta</taxon>
        <taxon>Embryophyta</taxon>
        <taxon>Tracheophyta</taxon>
        <taxon>Spermatophyta</taxon>
        <taxon>Magnoliopsida</taxon>
        <taxon>eudicotyledons</taxon>
        <taxon>Gunneridae</taxon>
        <taxon>Pentapetalae</taxon>
        <taxon>rosids</taxon>
        <taxon>fabids</taxon>
        <taxon>Malpighiales</taxon>
        <taxon>Salicaceae</taxon>
        <taxon>Saliceae</taxon>
        <taxon>Populus</taxon>
    </lineage>
</organism>
<reference evidence="1" key="1">
    <citation type="journal article" date="2021" name="J. Hered.">
        <title>Genome Assembly of Salicaceae Populus deltoides (Eastern Cottonwood) I-69 Based on Nanopore Sequencing and Hi-C Technologies.</title>
        <authorList>
            <person name="Bai S."/>
            <person name="Wu H."/>
            <person name="Zhang J."/>
            <person name="Pan Z."/>
            <person name="Zhao W."/>
            <person name="Li Z."/>
            <person name="Tong C."/>
        </authorList>
    </citation>
    <scope>NUCLEOTIDE SEQUENCE</scope>
    <source>
        <tissue evidence="1">Leaf</tissue>
    </source>
</reference>
<proteinExistence type="predicted"/>